<feature type="transmembrane region" description="Helical" evidence="6">
    <location>
        <begin position="142"/>
        <end position="161"/>
    </location>
</feature>
<keyword evidence="5 6" id="KW-0472">Membrane</keyword>
<gene>
    <name evidence="7" type="ORF">FGO68_gene16685</name>
</gene>
<dbReference type="OrthoDB" id="10267969at2759"/>
<proteinExistence type="inferred from homology"/>
<dbReference type="Pfam" id="PF04117">
    <property type="entry name" value="Mpv17_PMP22"/>
    <property type="match status" value="1"/>
</dbReference>
<comment type="similarity">
    <text evidence="2 6">Belongs to the peroxisomal membrane protein PXMP2/4 family.</text>
</comment>
<dbReference type="PANTHER" id="PTHR11266:SF17">
    <property type="entry name" value="PROTEIN MPV17"/>
    <property type="match status" value="1"/>
</dbReference>
<dbReference type="GO" id="GO:0016020">
    <property type="term" value="C:membrane"/>
    <property type="evidence" value="ECO:0007669"/>
    <property type="project" value="UniProtKB-SubCell"/>
</dbReference>
<evidence type="ECO:0000256" key="4">
    <source>
        <dbReference type="ARBA" id="ARBA00022989"/>
    </source>
</evidence>
<accession>A0A8J8NJK4</accession>
<dbReference type="PANTHER" id="PTHR11266">
    <property type="entry name" value="PEROXISOMAL MEMBRANE PROTEIN 2, PXMP2 MPV17"/>
    <property type="match status" value="1"/>
</dbReference>
<sequence length="197" mass="22902">MHTIKKALAQYTFGLKSSPYKYKMSTAFTMFFLGDITCQYIDKHFLNTHQASTYDFIRSSRQGIVAGLFGAPFLHLFLTKAVPLLNFKGLSAAQFLFLRIFIHQAVVMPLNIFQFFMITGLLTSGFDIKKTIDNQIPKYKKALIRGWMYWPLLLVIMYRYVPTHFQNLYMDIFVYFFSIMLSYIQSQSSVVAQSVVQ</sequence>
<keyword evidence="4 6" id="KW-1133">Transmembrane helix</keyword>
<feature type="transmembrane region" description="Helical" evidence="6">
    <location>
        <begin position="64"/>
        <end position="85"/>
    </location>
</feature>
<reference evidence="7" key="1">
    <citation type="submission" date="2019-06" db="EMBL/GenBank/DDBJ databases">
        <authorList>
            <person name="Zheng W."/>
        </authorList>
    </citation>
    <scope>NUCLEOTIDE SEQUENCE</scope>
    <source>
        <strain evidence="7">QDHG01</strain>
    </source>
</reference>
<evidence type="ECO:0000313" key="8">
    <source>
        <dbReference type="Proteomes" id="UP000785679"/>
    </source>
</evidence>
<dbReference type="EMBL" id="RRYP01014552">
    <property type="protein sequence ID" value="TNV75913.1"/>
    <property type="molecule type" value="Genomic_DNA"/>
</dbReference>
<protein>
    <submittedName>
        <fullName evidence="7">Uncharacterized protein</fullName>
    </submittedName>
</protein>
<comment type="caution">
    <text evidence="7">The sequence shown here is derived from an EMBL/GenBank/DDBJ whole genome shotgun (WGS) entry which is preliminary data.</text>
</comment>
<evidence type="ECO:0000313" key="7">
    <source>
        <dbReference type="EMBL" id="TNV75913.1"/>
    </source>
</evidence>
<organism evidence="7 8">
    <name type="scientific">Halteria grandinella</name>
    <dbReference type="NCBI Taxonomy" id="5974"/>
    <lineage>
        <taxon>Eukaryota</taxon>
        <taxon>Sar</taxon>
        <taxon>Alveolata</taxon>
        <taxon>Ciliophora</taxon>
        <taxon>Intramacronucleata</taxon>
        <taxon>Spirotrichea</taxon>
        <taxon>Stichotrichia</taxon>
        <taxon>Sporadotrichida</taxon>
        <taxon>Halteriidae</taxon>
        <taxon>Halteria</taxon>
    </lineage>
</organism>
<keyword evidence="8" id="KW-1185">Reference proteome</keyword>
<evidence type="ECO:0000256" key="1">
    <source>
        <dbReference type="ARBA" id="ARBA00004141"/>
    </source>
</evidence>
<evidence type="ECO:0000256" key="3">
    <source>
        <dbReference type="ARBA" id="ARBA00022692"/>
    </source>
</evidence>
<evidence type="ECO:0000256" key="5">
    <source>
        <dbReference type="ARBA" id="ARBA00023136"/>
    </source>
</evidence>
<evidence type="ECO:0000256" key="2">
    <source>
        <dbReference type="ARBA" id="ARBA00006824"/>
    </source>
</evidence>
<evidence type="ECO:0000256" key="6">
    <source>
        <dbReference type="RuleBase" id="RU363053"/>
    </source>
</evidence>
<feature type="transmembrane region" description="Helical" evidence="6">
    <location>
        <begin position="167"/>
        <end position="184"/>
    </location>
</feature>
<feature type="transmembrane region" description="Helical" evidence="6">
    <location>
        <begin position="97"/>
        <end position="122"/>
    </location>
</feature>
<dbReference type="InterPro" id="IPR007248">
    <property type="entry name" value="Mpv17_PMP22"/>
</dbReference>
<dbReference type="AlphaFoldDB" id="A0A8J8NJK4"/>
<keyword evidence="3 6" id="KW-0812">Transmembrane</keyword>
<dbReference type="GO" id="GO:0005737">
    <property type="term" value="C:cytoplasm"/>
    <property type="evidence" value="ECO:0007669"/>
    <property type="project" value="TreeGrafter"/>
</dbReference>
<name>A0A8J8NJK4_HALGN</name>
<dbReference type="Proteomes" id="UP000785679">
    <property type="component" value="Unassembled WGS sequence"/>
</dbReference>
<comment type="subcellular location">
    <subcellularLocation>
        <location evidence="1">Membrane</location>
        <topology evidence="1">Multi-pass membrane protein</topology>
    </subcellularLocation>
</comment>